<evidence type="ECO:0000256" key="1">
    <source>
        <dbReference type="ARBA" id="ARBA00004613"/>
    </source>
</evidence>
<dbReference type="EMBL" id="MT559770">
    <property type="protein sequence ID" value="QKV49752.1"/>
    <property type="molecule type" value="mRNA"/>
</dbReference>
<proteinExistence type="evidence at transcript level"/>
<dbReference type="PROSITE" id="PS51465">
    <property type="entry name" value="KAZAL_2"/>
    <property type="match status" value="2"/>
</dbReference>
<protein>
    <submittedName>
        <fullName evidence="6">Double-headed protease inhibitor</fullName>
    </submittedName>
</protein>
<evidence type="ECO:0000256" key="3">
    <source>
        <dbReference type="ARBA" id="ARBA00023157"/>
    </source>
</evidence>
<keyword evidence="2" id="KW-0964">Secreted</keyword>
<dbReference type="AlphaFoldDB" id="A0A7D4XDS0"/>
<dbReference type="CDD" id="cd00104">
    <property type="entry name" value="KAZAL_FS"/>
    <property type="match status" value="1"/>
</dbReference>
<name>A0A7D4XDS0_BLABR</name>
<evidence type="ECO:0000259" key="5">
    <source>
        <dbReference type="PROSITE" id="PS51465"/>
    </source>
</evidence>
<dbReference type="InterPro" id="IPR002350">
    <property type="entry name" value="Kazal_dom"/>
</dbReference>
<evidence type="ECO:0000256" key="2">
    <source>
        <dbReference type="ARBA" id="ARBA00022525"/>
    </source>
</evidence>
<dbReference type="Gene3D" id="3.30.60.30">
    <property type="match status" value="2"/>
</dbReference>
<keyword evidence="4" id="KW-0732">Signal</keyword>
<feature type="domain" description="Kazal-like" evidence="5">
    <location>
        <begin position="96"/>
        <end position="151"/>
    </location>
</feature>
<dbReference type="PANTHER" id="PTHR21312">
    <property type="entry name" value="SERINE PROTEASE INHIBITOR"/>
    <property type="match status" value="1"/>
</dbReference>
<evidence type="ECO:0000313" key="6">
    <source>
        <dbReference type="EMBL" id="QKV49752.1"/>
    </source>
</evidence>
<sequence>MKTITVCAILALATTAWAASPPVEGTEVDCSSYSGKSPRLACTRIYKPICMSDGNTYSSECTFCMKSLQSRIGLRKMYDGQCSPVEQNQVEQNQVEQNQINCSGYSGACTMEYIPHCGSDGNVYSNRCMFCNAVNKSRGQLTLRNVGPCESS</sequence>
<reference evidence="6" key="1">
    <citation type="journal article" date="2020" name="Genome Biol. Evol.">
        <title>A Comprehensive Multi-Omic Approach Reveals a Relatively Simple Venom in a Diet Generalist, the Northern Short-Tailed Shrew, Blarina brevicauda.</title>
        <authorList>
            <person name="Hanf Z.R."/>
            <person name="Chavez A.S."/>
        </authorList>
    </citation>
    <scope>NUCLEOTIDE SEQUENCE</scope>
    <source>
        <tissue evidence="6">Submaxillary gland</tissue>
    </source>
</reference>
<dbReference type="FunFam" id="3.30.60.30:FF:000037">
    <property type="entry name" value="Ovomucoid"/>
    <property type="match status" value="1"/>
</dbReference>
<accession>A0A7D4XDS0</accession>
<evidence type="ECO:0000256" key="4">
    <source>
        <dbReference type="SAM" id="SignalP"/>
    </source>
</evidence>
<feature type="signal peptide" evidence="4">
    <location>
        <begin position="1"/>
        <end position="18"/>
    </location>
</feature>
<feature type="chain" id="PRO_5028065430" evidence="4">
    <location>
        <begin position="19"/>
        <end position="152"/>
    </location>
</feature>
<organism evidence="6">
    <name type="scientific">Blarina brevicauda</name>
    <name type="common">Northern short-tailed shrew</name>
    <dbReference type="NCBI Taxonomy" id="9387"/>
    <lineage>
        <taxon>Eukaryota</taxon>
        <taxon>Metazoa</taxon>
        <taxon>Chordata</taxon>
        <taxon>Craniata</taxon>
        <taxon>Vertebrata</taxon>
        <taxon>Euteleostomi</taxon>
        <taxon>Mammalia</taxon>
        <taxon>Eutheria</taxon>
        <taxon>Laurasiatheria</taxon>
        <taxon>Eulipotyphla</taxon>
        <taxon>Soricidae</taxon>
        <taxon>Soricinae</taxon>
        <taxon>Blarina</taxon>
    </lineage>
</organism>
<dbReference type="PANTHER" id="PTHR21312:SF34">
    <property type="entry name" value="KAZAL-LIKE DOMAIN-CONTAINING PROTEIN"/>
    <property type="match status" value="1"/>
</dbReference>
<dbReference type="Pfam" id="PF00050">
    <property type="entry name" value="Kazal_1"/>
    <property type="match status" value="2"/>
</dbReference>
<dbReference type="SUPFAM" id="SSF100895">
    <property type="entry name" value="Kazal-type serine protease inhibitors"/>
    <property type="match status" value="2"/>
</dbReference>
<feature type="domain" description="Kazal-like" evidence="5">
    <location>
        <begin position="24"/>
        <end position="84"/>
    </location>
</feature>
<dbReference type="SMART" id="SM00280">
    <property type="entry name" value="KAZAL"/>
    <property type="match status" value="2"/>
</dbReference>
<dbReference type="GO" id="GO:0005576">
    <property type="term" value="C:extracellular region"/>
    <property type="evidence" value="ECO:0007669"/>
    <property type="project" value="UniProtKB-SubCell"/>
</dbReference>
<comment type="subcellular location">
    <subcellularLocation>
        <location evidence="1">Secreted</location>
    </subcellularLocation>
</comment>
<dbReference type="PROSITE" id="PS00282">
    <property type="entry name" value="KAZAL_1"/>
    <property type="match status" value="2"/>
</dbReference>
<dbReference type="InterPro" id="IPR036058">
    <property type="entry name" value="Kazal_dom_sf"/>
</dbReference>
<keyword evidence="3" id="KW-1015">Disulfide bond</keyword>